<dbReference type="InterPro" id="IPR018130">
    <property type="entry name" value="Ribosomal_uS2_CS"/>
</dbReference>
<dbReference type="EMBL" id="JAGQLN010000001">
    <property type="protein sequence ID" value="MCA9376352.1"/>
    <property type="molecule type" value="Genomic_DNA"/>
</dbReference>
<gene>
    <name evidence="5 9" type="primary">rpsB</name>
    <name evidence="9" type="ORF">KC685_00340</name>
</gene>
<evidence type="ECO:0000256" key="1">
    <source>
        <dbReference type="ARBA" id="ARBA00006242"/>
    </source>
</evidence>
<dbReference type="PROSITE" id="PS00963">
    <property type="entry name" value="RIBOSOMAL_S2_2"/>
    <property type="match status" value="1"/>
</dbReference>
<dbReference type="GO" id="GO:0003735">
    <property type="term" value="F:structural constituent of ribosome"/>
    <property type="evidence" value="ECO:0007669"/>
    <property type="project" value="InterPro"/>
</dbReference>
<name>A0A955KW96_9BACT</name>
<proteinExistence type="inferred from homology"/>
<keyword evidence="2 5" id="KW-0689">Ribosomal protein</keyword>
<comment type="caution">
    <text evidence="9">The sequence shown here is derived from an EMBL/GenBank/DDBJ whole genome shotgun (WGS) entry which is preliminary data.</text>
</comment>
<evidence type="ECO:0000256" key="2">
    <source>
        <dbReference type="ARBA" id="ARBA00022980"/>
    </source>
</evidence>
<dbReference type="InterPro" id="IPR001865">
    <property type="entry name" value="Ribosomal_uS2"/>
</dbReference>
<dbReference type="GO" id="GO:0006351">
    <property type="term" value="P:DNA-templated transcription"/>
    <property type="evidence" value="ECO:0007669"/>
    <property type="project" value="InterPro"/>
</dbReference>
<evidence type="ECO:0000256" key="3">
    <source>
        <dbReference type="ARBA" id="ARBA00023274"/>
    </source>
</evidence>
<dbReference type="Gene3D" id="1.10.287.610">
    <property type="entry name" value="Helix hairpin bin"/>
    <property type="match status" value="1"/>
</dbReference>
<dbReference type="Pfam" id="PF03118">
    <property type="entry name" value="RNA_pol_A_CTD"/>
    <property type="match status" value="1"/>
</dbReference>
<dbReference type="GO" id="GO:0015935">
    <property type="term" value="C:small ribosomal subunit"/>
    <property type="evidence" value="ECO:0007669"/>
    <property type="project" value="InterPro"/>
</dbReference>
<dbReference type="GO" id="GO:0006412">
    <property type="term" value="P:translation"/>
    <property type="evidence" value="ECO:0007669"/>
    <property type="project" value="UniProtKB-UniRule"/>
</dbReference>
<sequence length="377" mass="42008">MADTQSVQIPALEEFLKAGVHFGHRKSRWNPKMEEYIYTERNGVHIIDLVKSMKMLKSALEAMQKAADTGPILLVGTKGQAASMVQKVAEDNGAFYVNTRWPGGLFTNYEMIHKSVSKLVSMEERLASGAEDLVKKEQLLLDRDVARLNKLYQGIKFMDKLPAMIVVIDSKLEKNAIKESRLAGIPIVALIDTNCDPDLVDYPIPANDDSIRSIGMFLELFGEAIKAGKRSDRVISLRQSHTAKLDSLRAEFERNEEQKRQQEEAERERMKKLRAGLEVAEAARSSASEAKVEERTTVVRVTKKDDGKETARKVEPKKKEKTLEDLGISGRVASALETAGYAKVSHLVELTKSDLKAIKGIGDVAADEILKAIKKMK</sequence>
<dbReference type="Pfam" id="PF00318">
    <property type="entry name" value="Ribosomal_S2"/>
    <property type="match status" value="1"/>
</dbReference>
<dbReference type="SUPFAM" id="SSF47789">
    <property type="entry name" value="C-terminal domain of RNA polymerase alpha subunit"/>
    <property type="match status" value="1"/>
</dbReference>
<dbReference type="InterPro" id="IPR011260">
    <property type="entry name" value="RNAP_asu_C"/>
</dbReference>
<keyword evidence="3 5" id="KW-0687">Ribonucleoprotein</keyword>
<dbReference type="GO" id="GO:0003899">
    <property type="term" value="F:DNA-directed RNA polymerase activity"/>
    <property type="evidence" value="ECO:0007669"/>
    <property type="project" value="InterPro"/>
</dbReference>
<dbReference type="HAMAP" id="MF_00291_B">
    <property type="entry name" value="Ribosomal_uS2_B"/>
    <property type="match status" value="1"/>
</dbReference>
<dbReference type="AlphaFoldDB" id="A0A955KW96"/>
<dbReference type="PANTHER" id="PTHR12534">
    <property type="entry name" value="30S RIBOSOMAL PROTEIN S2 PROKARYOTIC AND ORGANELLAR"/>
    <property type="match status" value="1"/>
</dbReference>
<dbReference type="InterPro" id="IPR023591">
    <property type="entry name" value="Ribosomal_uS2_flav_dom_sf"/>
</dbReference>
<dbReference type="PANTHER" id="PTHR12534:SF0">
    <property type="entry name" value="SMALL RIBOSOMAL SUBUNIT PROTEIN US2M"/>
    <property type="match status" value="1"/>
</dbReference>
<reference evidence="9" key="2">
    <citation type="journal article" date="2021" name="Microbiome">
        <title>Successional dynamics and alternative stable states in a saline activated sludge microbial community over 9 years.</title>
        <authorList>
            <person name="Wang Y."/>
            <person name="Ye J."/>
            <person name="Ju F."/>
            <person name="Liu L."/>
            <person name="Boyd J.A."/>
            <person name="Deng Y."/>
            <person name="Parks D.H."/>
            <person name="Jiang X."/>
            <person name="Yin X."/>
            <person name="Woodcroft B.J."/>
            <person name="Tyson G.W."/>
            <person name="Hugenholtz P."/>
            <person name="Polz M.F."/>
            <person name="Zhang T."/>
        </authorList>
    </citation>
    <scope>NUCLEOTIDE SEQUENCE</scope>
    <source>
        <strain evidence="9">HKST-UBA17</strain>
    </source>
</reference>
<feature type="coiled-coil region" evidence="7">
    <location>
        <begin position="238"/>
        <end position="280"/>
    </location>
</feature>
<evidence type="ECO:0000256" key="6">
    <source>
        <dbReference type="RuleBase" id="RU003631"/>
    </source>
</evidence>
<dbReference type="SUPFAM" id="SSF52313">
    <property type="entry name" value="Ribosomal protein S2"/>
    <property type="match status" value="1"/>
</dbReference>
<evidence type="ECO:0000256" key="7">
    <source>
        <dbReference type="SAM" id="Coils"/>
    </source>
</evidence>
<dbReference type="NCBIfam" id="TIGR01011">
    <property type="entry name" value="rpsB_bact"/>
    <property type="match status" value="1"/>
</dbReference>
<dbReference type="Proteomes" id="UP000741282">
    <property type="component" value="Unassembled WGS sequence"/>
</dbReference>
<dbReference type="GO" id="GO:0003677">
    <property type="term" value="F:DNA binding"/>
    <property type="evidence" value="ECO:0007669"/>
    <property type="project" value="InterPro"/>
</dbReference>
<reference evidence="9" key="1">
    <citation type="submission" date="2020-04" db="EMBL/GenBank/DDBJ databases">
        <authorList>
            <person name="Zhang T."/>
        </authorList>
    </citation>
    <scope>NUCLEOTIDE SEQUENCE</scope>
    <source>
        <strain evidence="9">HKST-UBA17</strain>
    </source>
</reference>
<dbReference type="PRINTS" id="PR00395">
    <property type="entry name" value="RIBOSOMALS2"/>
</dbReference>
<dbReference type="Gene3D" id="3.40.50.10490">
    <property type="entry name" value="Glucose-6-phosphate isomerase like protein, domain 1"/>
    <property type="match status" value="1"/>
</dbReference>
<accession>A0A955KW96</accession>
<evidence type="ECO:0000313" key="9">
    <source>
        <dbReference type="EMBL" id="MCA9376352.1"/>
    </source>
</evidence>
<protein>
    <recommendedName>
        <fullName evidence="4 5">Small ribosomal subunit protein uS2</fullName>
    </recommendedName>
</protein>
<evidence type="ECO:0000256" key="4">
    <source>
        <dbReference type="ARBA" id="ARBA00035256"/>
    </source>
</evidence>
<dbReference type="Gene3D" id="1.10.150.20">
    <property type="entry name" value="5' to 3' exonuclease, C-terminal subdomain"/>
    <property type="match status" value="1"/>
</dbReference>
<evidence type="ECO:0000259" key="8">
    <source>
        <dbReference type="Pfam" id="PF03118"/>
    </source>
</evidence>
<keyword evidence="7" id="KW-0175">Coiled coil</keyword>
<dbReference type="PROSITE" id="PS00962">
    <property type="entry name" value="RIBOSOMAL_S2_1"/>
    <property type="match status" value="1"/>
</dbReference>
<feature type="domain" description="RNA polymerase alpha subunit C-terminal" evidence="8">
    <location>
        <begin position="313"/>
        <end position="374"/>
    </location>
</feature>
<evidence type="ECO:0000313" key="10">
    <source>
        <dbReference type="Proteomes" id="UP000741282"/>
    </source>
</evidence>
<organism evidence="9 10">
    <name type="scientific">Candidatus Dojkabacteria bacterium</name>
    <dbReference type="NCBI Taxonomy" id="2099670"/>
    <lineage>
        <taxon>Bacteria</taxon>
        <taxon>Candidatus Dojkabacteria</taxon>
    </lineage>
</organism>
<evidence type="ECO:0000256" key="5">
    <source>
        <dbReference type="HAMAP-Rule" id="MF_00291"/>
    </source>
</evidence>
<dbReference type="InterPro" id="IPR005706">
    <property type="entry name" value="Ribosomal_uS2_bac/mit/plastid"/>
</dbReference>
<comment type="similarity">
    <text evidence="1 5 6">Belongs to the universal ribosomal protein uS2 family.</text>
</comment>
<dbReference type="CDD" id="cd01425">
    <property type="entry name" value="RPS2"/>
    <property type="match status" value="1"/>
</dbReference>